<sequence length="331" mass="37586">MDDIIRAREIIKRKYNALRRGEAETSAALEKLFKPVAKPLKDIARSKDSGHSGLVPTAAVKKEEKWEPRTAKEEKMEDFGDRQEDENTVEDSEKEDEREEEYVEALDELDEEAGSENDTEDIASEEGAPSDKDALLDSYLNGQFGPLVSAYLRGMITNADKEFDHVHGLRVGDNGQWMLGSKVARFDLDDNLSIGDETFASTKGLLELIFKCSPQEYSTGDLEQYKRILQLTNAHRRSYKADKPLRSSRSAKYKGIIRELFRREKPTSKKRKGAGLFVPLETKRTYVYWDDPNELVERLALLAASREAGNTGLEREILSIEEELREGGYIL</sequence>
<feature type="region of interest" description="Disordered" evidence="1">
    <location>
        <begin position="44"/>
        <end position="135"/>
    </location>
</feature>
<dbReference type="AlphaFoldDB" id="A0A9P0AAX4"/>
<evidence type="ECO:0000256" key="1">
    <source>
        <dbReference type="SAM" id="MobiDB-lite"/>
    </source>
</evidence>
<reference evidence="3" key="1">
    <citation type="submission" date="2021-12" db="EMBL/GenBank/DDBJ databases">
        <authorList>
            <person name="King R."/>
        </authorList>
    </citation>
    <scope>NUCLEOTIDE SEQUENCE</scope>
</reference>
<keyword evidence="4" id="KW-1185">Reference proteome</keyword>
<feature type="domain" description="DUF8207" evidence="2">
    <location>
        <begin position="162"/>
        <end position="261"/>
    </location>
</feature>
<protein>
    <recommendedName>
        <fullName evidence="2">DUF8207 domain-containing protein</fullName>
    </recommendedName>
</protein>
<dbReference type="Pfam" id="PF26634">
    <property type="entry name" value="DUF8207"/>
    <property type="match status" value="1"/>
</dbReference>
<evidence type="ECO:0000313" key="4">
    <source>
        <dbReference type="Proteomes" id="UP001152759"/>
    </source>
</evidence>
<dbReference type="PANTHER" id="PTHR35374:SF1">
    <property type="entry name" value="PROTEIN KINASE DOMAIN-CONTAINING PROTEIN"/>
    <property type="match status" value="1"/>
</dbReference>
<name>A0A9P0AAX4_BEMTA</name>
<dbReference type="EMBL" id="OU963865">
    <property type="protein sequence ID" value="CAH0389293.1"/>
    <property type="molecule type" value="Genomic_DNA"/>
</dbReference>
<dbReference type="PANTHER" id="PTHR35374">
    <property type="entry name" value="CYCLIN-DEPENDENT KINASE 11A-LIKE"/>
    <property type="match status" value="1"/>
</dbReference>
<dbReference type="InterPro" id="IPR058520">
    <property type="entry name" value="DUF8207"/>
</dbReference>
<proteinExistence type="predicted"/>
<organism evidence="3 4">
    <name type="scientific">Bemisia tabaci</name>
    <name type="common">Sweetpotato whitefly</name>
    <name type="synonym">Aleurodes tabaci</name>
    <dbReference type="NCBI Taxonomy" id="7038"/>
    <lineage>
        <taxon>Eukaryota</taxon>
        <taxon>Metazoa</taxon>
        <taxon>Ecdysozoa</taxon>
        <taxon>Arthropoda</taxon>
        <taxon>Hexapoda</taxon>
        <taxon>Insecta</taxon>
        <taxon>Pterygota</taxon>
        <taxon>Neoptera</taxon>
        <taxon>Paraneoptera</taxon>
        <taxon>Hemiptera</taxon>
        <taxon>Sternorrhyncha</taxon>
        <taxon>Aleyrodoidea</taxon>
        <taxon>Aleyrodidae</taxon>
        <taxon>Aleyrodinae</taxon>
        <taxon>Bemisia</taxon>
    </lineage>
</organism>
<gene>
    <name evidence="3" type="ORF">BEMITA_LOCUS8137</name>
</gene>
<accession>A0A9P0AAX4</accession>
<evidence type="ECO:0000313" key="3">
    <source>
        <dbReference type="EMBL" id="CAH0389293.1"/>
    </source>
</evidence>
<evidence type="ECO:0000259" key="2">
    <source>
        <dbReference type="Pfam" id="PF26634"/>
    </source>
</evidence>
<dbReference type="Proteomes" id="UP001152759">
    <property type="component" value="Chromosome 4"/>
</dbReference>
<feature type="compositionally biased region" description="Acidic residues" evidence="1">
    <location>
        <begin position="83"/>
        <end position="124"/>
    </location>
</feature>
<feature type="compositionally biased region" description="Basic and acidic residues" evidence="1">
    <location>
        <begin position="60"/>
        <end position="82"/>
    </location>
</feature>